<evidence type="ECO:0000313" key="5">
    <source>
        <dbReference type="Proteomes" id="UP000735874"/>
    </source>
</evidence>
<reference evidence="2" key="1">
    <citation type="submission" date="2018-10" db="EMBL/GenBank/DDBJ databases">
        <title>Effector identification in a new, highly contiguous assembly of the strawberry crown rot pathogen Phytophthora cactorum.</title>
        <authorList>
            <person name="Armitage A.D."/>
            <person name="Nellist C.F."/>
            <person name="Bates H."/>
            <person name="Vickerstaff R.J."/>
            <person name="Harrison R.J."/>
        </authorList>
    </citation>
    <scope>NUCLEOTIDE SEQUENCE</scope>
    <source>
        <strain evidence="2">15-7</strain>
        <strain evidence="3">4032</strain>
        <strain evidence="4">P415</strain>
    </source>
</reference>
<dbReference type="EMBL" id="RCMI01001234">
    <property type="protein sequence ID" value="KAG2888159.1"/>
    <property type="molecule type" value="Genomic_DNA"/>
</dbReference>
<dbReference type="Proteomes" id="UP000697107">
    <property type="component" value="Unassembled WGS sequence"/>
</dbReference>
<accession>A0A8T0YM94</accession>
<comment type="caution">
    <text evidence="2">The sequence shown here is derived from an EMBL/GenBank/DDBJ whole genome shotgun (WGS) entry which is preliminary data.</text>
</comment>
<dbReference type="Proteomes" id="UP000735874">
    <property type="component" value="Unassembled WGS sequence"/>
</dbReference>
<dbReference type="EMBL" id="RCML01001209">
    <property type="protein sequence ID" value="KAG2964478.1"/>
    <property type="molecule type" value="Genomic_DNA"/>
</dbReference>
<feature type="chain" id="PRO_5036275005" description="Secreted protein" evidence="1">
    <location>
        <begin position="24"/>
        <end position="85"/>
    </location>
</feature>
<evidence type="ECO:0000313" key="2">
    <source>
        <dbReference type="EMBL" id="KAG2849683.1"/>
    </source>
</evidence>
<evidence type="ECO:0000313" key="4">
    <source>
        <dbReference type="EMBL" id="KAG2964478.1"/>
    </source>
</evidence>
<evidence type="ECO:0008006" key="6">
    <source>
        <dbReference type="Google" id="ProtNLM"/>
    </source>
</evidence>
<proteinExistence type="predicted"/>
<name>A0A8T0YM94_9STRA</name>
<evidence type="ECO:0000313" key="3">
    <source>
        <dbReference type="EMBL" id="KAG2888159.1"/>
    </source>
</evidence>
<dbReference type="AlphaFoldDB" id="A0A8T0YM94"/>
<keyword evidence="1" id="KW-0732">Signal</keyword>
<protein>
    <recommendedName>
        <fullName evidence="6">Secreted protein</fullName>
    </recommendedName>
</protein>
<feature type="signal peptide" evidence="1">
    <location>
        <begin position="1"/>
        <end position="23"/>
    </location>
</feature>
<dbReference type="EMBL" id="RCMG01000743">
    <property type="protein sequence ID" value="KAG2849683.1"/>
    <property type="molecule type" value="Genomic_DNA"/>
</dbReference>
<organism evidence="2 5">
    <name type="scientific">Phytophthora cactorum</name>
    <dbReference type="NCBI Taxonomy" id="29920"/>
    <lineage>
        <taxon>Eukaryota</taxon>
        <taxon>Sar</taxon>
        <taxon>Stramenopiles</taxon>
        <taxon>Oomycota</taxon>
        <taxon>Peronosporomycetes</taxon>
        <taxon>Peronosporales</taxon>
        <taxon>Peronosporaceae</taxon>
        <taxon>Phytophthora</taxon>
    </lineage>
</organism>
<evidence type="ECO:0000256" key="1">
    <source>
        <dbReference type="SAM" id="SignalP"/>
    </source>
</evidence>
<dbReference type="Proteomes" id="UP000774804">
    <property type="component" value="Unassembled WGS sequence"/>
</dbReference>
<gene>
    <name evidence="2" type="ORF">PC113_g17338</name>
    <name evidence="3" type="ORF">PC115_g20140</name>
    <name evidence="4" type="ORF">PC118_g20298</name>
</gene>
<sequence>MNTQGAPMGLLLLVPAIIRAGAGFSPSVPVDAPSLVPNPSPVVPRRDTRGPSSVVLPVLCECLITSARYVAVHQCRDLLRQHDPL</sequence>